<reference evidence="4" key="1">
    <citation type="submission" date="2022-10" db="EMBL/GenBank/DDBJ databases">
        <title>The complete genomes of actinobacterial strains from the NBC collection.</title>
        <authorList>
            <person name="Joergensen T.S."/>
            <person name="Alvarez Arevalo M."/>
            <person name="Sterndorff E.B."/>
            <person name="Faurdal D."/>
            <person name="Vuksanovic O."/>
            <person name="Mourched A.-S."/>
            <person name="Charusanti P."/>
            <person name="Shaw S."/>
            <person name="Blin K."/>
            <person name="Weber T."/>
        </authorList>
    </citation>
    <scope>NUCLEOTIDE SEQUENCE</scope>
    <source>
        <strain evidence="4">NBC 00180</strain>
    </source>
</reference>
<sequence length="226" mass="23354">MTTGNGTDSIVAGAGDDTVNAGNGTNSVQGDDGNDQLTTGTGTDSIQGGNGNDTIRAGTGTNTVNGGPGTDQCTPLGTQCETLAPLTPQPLPPNNADKADNIGAAEHDKHTPRASSGYPTPTGRPPPRQAIQHKPVQAAPRPEGSCAAAGSVTVVRYLRPPTCLADLSDTVPNLRIRQPRSTARTRCPSRARCRRQAAGSHGERQLRPSFYKVTGARPGMVSRQVV</sequence>
<dbReference type="InterPro" id="IPR018511">
    <property type="entry name" value="Hemolysin-typ_Ca-bd_CS"/>
</dbReference>
<feature type="region of interest" description="Disordered" evidence="3">
    <location>
        <begin position="1"/>
        <end position="144"/>
    </location>
</feature>
<protein>
    <recommendedName>
        <fullName evidence="5">Calcium-binding protein</fullName>
    </recommendedName>
</protein>
<dbReference type="PRINTS" id="PR00313">
    <property type="entry name" value="CABNDNGRPT"/>
</dbReference>
<evidence type="ECO:0000256" key="2">
    <source>
        <dbReference type="ARBA" id="ARBA00022525"/>
    </source>
</evidence>
<dbReference type="InterPro" id="IPR050557">
    <property type="entry name" value="RTX_toxin/Mannuronan_C5-epim"/>
</dbReference>
<accession>A0AAU1IBU4</accession>
<dbReference type="Pfam" id="PF00353">
    <property type="entry name" value="HemolysinCabind"/>
    <property type="match status" value="2"/>
</dbReference>
<keyword evidence="2" id="KW-0964">Secreted</keyword>
<dbReference type="PROSITE" id="PS00330">
    <property type="entry name" value="HEMOLYSIN_CALCIUM"/>
    <property type="match status" value="1"/>
</dbReference>
<dbReference type="GO" id="GO:0005509">
    <property type="term" value="F:calcium ion binding"/>
    <property type="evidence" value="ECO:0007669"/>
    <property type="project" value="InterPro"/>
</dbReference>
<evidence type="ECO:0008006" key="5">
    <source>
        <dbReference type="Google" id="ProtNLM"/>
    </source>
</evidence>
<name>A0AAU1IBU4_9ACTN</name>
<feature type="compositionally biased region" description="Polar residues" evidence="3">
    <location>
        <begin position="71"/>
        <end position="81"/>
    </location>
</feature>
<evidence type="ECO:0000313" key="4">
    <source>
        <dbReference type="EMBL" id="WTP92470.1"/>
    </source>
</evidence>
<feature type="compositionally biased region" description="Polar residues" evidence="3">
    <location>
        <begin position="20"/>
        <end position="47"/>
    </location>
</feature>
<evidence type="ECO:0000256" key="1">
    <source>
        <dbReference type="ARBA" id="ARBA00004613"/>
    </source>
</evidence>
<evidence type="ECO:0000256" key="3">
    <source>
        <dbReference type="SAM" id="MobiDB-lite"/>
    </source>
</evidence>
<dbReference type="PANTHER" id="PTHR38340:SF1">
    <property type="entry name" value="S-LAYER PROTEIN"/>
    <property type="match status" value="1"/>
</dbReference>
<gene>
    <name evidence="4" type="ORF">OG477_45350</name>
</gene>
<dbReference type="PANTHER" id="PTHR38340">
    <property type="entry name" value="S-LAYER PROTEIN"/>
    <property type="match status" value="1"/>
</dbReference>
<dbReference type="GO" id="GO:0005576">
    <property type="term" value="C:extracellular region"/>
    <property type="evidence" value="ECO:0007669"/>
    <property type="project" value="UniProtKB-SubCell"/>
</dbReference>
<dbReference type="InterPro" id="IPR011049">
    <property type="entry name" value="Serralysin-like_metalloprot_C"/>
</dbReference>
<dbReference type="EMBL" id="CP108141">
    <property type="protein sequence ID" value="WTP92470.1"/>
    <property type="molecule type" value="Genomic_DNA"/>
</dbReference>
<dbReference type="AlphaFoldDB" id="A0AAU1IBU4"/>
<dbReference type="InterPro" id="IPR001343">
    <property type="entry name" value="Hemolysn_Ca-bd"/>
</dbReference>
<proteinExistence type="predicted"/>
<feature type="compositionally biased region" description="Basic and acidic residues" evidence="3">
    <location>
        <begin position="97"/>
        <end position="111"/>
    </location>
</feature>
<comment type="subcellular location">
    <subcellularLocation>
        <location evidence="1">Secreted</location>
    </subcellularLocation>
</comment>
<organism evidence="4">
    <name type="scientific">Streptomyces sp. NBC_00180</name>
    <dbReference type="NCBI Taxonomy" id="2903632"/>
    <lineage>
        <taxon>Bacteria</taxon>
        <taxon>Bacillati</taxon>
        <taxon>Actinomycetota</taxon>
        <taxon>Actinomycetes</taxon>
        <taxon>Kitasatosporales</taxon>
        <taxon>Streptomycetaceae</taxon>
        <taxon>Streptomyces</taxon>
    </lineage>
</organism>
<dbReference type="SUPFAM" id="SSF51120">
    <property type="entry name" value="beta-Roll"/>
    <property type="match status" value="1"/>
</dbReference>
<dbReference type="Gene3D" id="2.150.10.10">
    <property type="entry name" value="Serralysin-like metalloprotease, C-terminal"/>
    <property type="match status" value="1"/>
</dbReference>